<evidence type="ECO:0008006" key="11">
    <source>
        <dbReference type="Google" id="ProtNLM"/>
    </source>
</evidence>
<evidence type="ECO:0000256" key="7">
    <source>
        <dbReference type="SAM" id="Phobius"/>
    </source>
</evidence>
<dbReference type="InterPro" id="IPR003439">
    <property type="entry name" value="ABC_transporter-like_ATP-bd"/>
</dbReference>
<dbReference type="Pfam" id="PF00005">
    <property type="entry name" value="ABC_tran"/>
    <property type="match status" value="1"/>
</dbReference>
<evidence type="ECO:0000256" key="3">
    <source>
        <dbReference type="ARBA" id="ARBA00022741"/>
    </source>
</evidence>
<dbReference type="CDD" id="cd03228">
    <property type="entry name" value="ABCC_MRP_Like"/>
    <property type="match status" value="1"/>
</dbReference>
<keyword evidence="6 7" id="KW-0472">Membrane</keyword>
<dbReference type="HOGENOM" id="CLU_000604_84_3_12"/>
<name>M2BTX2_TREDN</name>
<evidence type="ECO:0000259" key="9">
    <source>
        <dbReference type="PROSITE" id="PS50929"/>
    </source>
</evidence>
<dbReference type="Proteomes" id="UP000011708">
    <property type="component" value="Chromosome"/>
</dbReference>
<dbReference type="EMBL" id="AGDW01000011">
    <property type="protein sequence ID" value="EMB32735.1"/>
    <property type="molecule type" value="Genomic_DNA"/>
</dbReference>
<dbReference type="InterPro" id="IPR017871">
    <property type="entry name" value="ABC_transporter-like_CS"/>
</dbReference>
<keyword evidence="3" id="KW-0547">Nucleotide-binding</keyword>
<feature type="transmembrane region" description="Helical" evidence="7">
    <location>
        <begin position="62"/>
        <end position="87"/>
    </location>
</feature>
<feature type="transmembrane region" description="Helical" evidence="7">
    <location>
        <begin position="143"/>
        <end position="162"/>
    </location>
</feature>
<feature type="transmembrane region" description="Helical" evidence="7">
    <location>
        <begin position="23"/>
        <end position="42"/>
    </location>
</feature>
<organism evidence="10">
    <name type="scientific">Treponema denticola H1-T</name>
    <dbReference type="NCBI Taxonomy" id="999431"/>
    <lineage>
        <taxon>Bacteria</taxon>
        <taxon>Pseudomonadati</taxon>
        <taxon>Spirochaetota</taxon>
        <taxon>Spirochaetia</taxon>
        <taxon>Spirochaetales</taxon>
        <taxon>Treponemataceae</taxon>
        <taxon>Treponema</taxon>
    </lineage>
</organism>
<evidence type="ECO:0000313" key="10">
    <source>
        <dbReference type="EMBL" id="EMB32735.1"/>
    </source>
</evidence>
<keyword evidence="5 7" id="KW-1133">Transmembrane helix</keyword>
<evidence type="ECO:0000256" key="2">
    <source>
        <dbReference type="ARBA" id="ARBA00022692"/>
    </source>
</evidence>
<evidence type="ECO:0000256" key="5">
    <source>
        <dbReference type="ARBA" id="ARBA00022989"/>
    </source>
</evidence>
<evidence type="ECO:0000256" key="6">
    <source>
        <dbReference type="ARBA" id="ARBA00023136"/>
    </source>
</evidence>
<proteinExistence type="predicted"/>
<comment type="caution">
    <text evidence="10">The sequence shown here is derived from an EMBL/GenBank/DDBJ whole genome shotgun (WGS) entry which is preliminary data.</text>
</comment>
<evidence type="ECO:0000259" key="8">
    <source>
        <dbReference type="PROSITE" id="PS50893"/>
    </source>
</evidence>
<keyword evidence="2 7" id="KW-0812">Transmembrane</keyword>
<dbReference type="InterPro" id="IPR003593">
    <property type="entry name" value="AAA+_ATPase"/>
</dbReference>
<dbReference type="Gene3D" id="1.20.1560.10">
    <property type="entry name" value="ABC transporter type 1, transmembrane domain"/>
    <property type="match status" value="1"/>
</dbReference>
<feature type="transmembrane region" description="Helical" evidence="7">
    <location>
        <begin position="252"/>
        <end position="272"/>
    </location>
</feature>
<dbReference type="PANTHER" id="PTHR43394">
    <property type="entry name" value="ATP-DEPENDENT PERMEASE MDL1, MITOCHONDRIAL"/>
    <property type="match status" value="1"/>
</dbReference>
<dbReference type="Gene3D" id="3.40.50.300">
    <property type="entry name" value="P-loop containing nucleotide triphosphate hydrolases"/>
    <property type="match status" value="1"/>
</dbReference>
<dbReference type="PROSITE" id="PS00211">
    <property type="entry name" value="ABC_TRANSPORTER_1"/>
    <property type="match status" value="1"/>
</dbReference>
<evidence type="ECO:0000256" key="1">
    <source>
        <dbReference type="ARBA" id="ARBA00004651"/>
    </source>
</evidence>
<feature type="transmembrane region" description="Helical" evidence="7">
    <location>
        <begin position="168"/>
        <end position="189"/>
    </location>
</feature>
<dbReference type="GO" id="GO:0005524">
    <property type="term" value="F:ATP binding"/>
    <property type="evidence" value="ECO:0007669"/>
    <property type="project" value="UniProtKB-KW"/>
</dbReference>
<dbReference type="PROSITE" id="PS50893">
    <property type="entry name" value="ABC_TRANSPORTER_2"/>
    <property type="match status" value="1"/>
</dbReference>
<dbReference type="SUPFAM" id="SSF52540">
    <property type="entry name" value="P-loop containing nucleoside triphosphate hydrolases"/>
    <property type="match status" value="1"/>
</dbReference>
<reference evidence="10" key="1">
    <citation type="submission" date="2012-01" db="EMBL/GenBank/DDBJ databases">
        <title>The Genome Sequence of Treponema denticola H1-T.</title>
        <authorList>
            <consortium name="The Broad Institute Genome Sequencing Platform"/>
            <person name="Earl A."/>
            <person name="Ward D."/>
            <person name="Feldgarden M."/>
            <person name="Gevers D."/>
            <person name="Blanton J.M."/>
            <person name="Fenno C.J."/>
            <person name="Baranova O.V."/>
            <person name="Mathney J."/>
            <person name="Dewhirst F.E."/>
            <person name="Izard J."/>
            <person name="Young S.K."/>
            <person name="Zeng Q."/>
            <person name="Gargeya S."/>
            <person name="Fitzgerald M."/>
            <person name="Haas B."/>
            <person name="Abouelleil A."/>
            <person name="Alvarado L."/>
            <person name="Arachchi H.M."/>
            <person name="Berlin A."/>
            <person name="Chapman S.B."/>
            <person name="Gearin G."/>
            <person name="Goldberg J."/>
            <person name="Griggs A."/>
            <person name="Gujja S."/>
            <person name="Hansen M."/>
            <person name="Heiman D."/>
            <person name="Howarth C."/>
            <person name="Larimer J."/>
            <person name="Lui A."/>
            <person name="MacDonald P.J.P."/>
            <person name="McCowen C."/>
            <person name="Montmayeur A."/>
            <person name="Murphy C."/>
            <person name="Neiman D."/>
            <person name="Pearson M."/>
            <person name="Priest M."/>
            <person name="Roberts A."/>
            <person name="Saif S."/>
            <person name="Shea T."/>
            <person name="Sisk P."/>
            <person name="Stolte C."/>
            <person name="Sykes S."/>
            <person name="Wortman J."/>
            <person name="Nusbaum C."/>
            <person name="Birren B."/>
        </authorList>
    </citation>
    <scope>NUCLEOTIDE SEQUENCE [LARGE SCALE GENOMIC DNA]</scope>
    <source>
        <strain evidence="10">H1-T</strain>
    </source>
</reference>
<feature type="transmembrane region" description="Helical" evidence="7">
    <location>
        <begin position="284"/>
        <end position="302"/>
    </location>
</feature>
<dbReference type="PANTHER" id="PTHR43394:SF1">
    <property type="entry name" value="ATP-BINDING CASSETTE SUB-FAMILY B MEMBER 10, MITOCHONDRIAL"/>
    <property type="match status" value="1"/>
</dbReference>
<dbReference type="InterPro" id="IPR027417">
    <property type="entry name" value="P-loop_NTPase"/>
</dbReference>
<comment type="subcellular location">
    <subcellularLocation>
        <location evidence="1">Cell membrane</location>
        <topology evidence="1">Multi-pass membrane protein</topology>
    </subcellularLocation>
</comment>
<dbReference type="GO" id="GO:0015421">
    <property type="term" value="F:ABC-type oligopeptide transporter activity"/>
    <property type="evidence" value="ECO:0007669"/>
    <property type="project" value="TreeGrafter"/>
</dbReference>
<dbReference type="PATRIC" id="fig|999431.4.peg.788"/>
<dbReference type="InterPro" id="IPR039421">
    <property type="entry name" value="Type_1_exporter"/>
</dbReference>
<dbReference type="InterPro" id="IPR036640">
    <property type="entry name" value="ABC1_TM_sf"/>
</dbReference>
<dbReference type="SMART" id="SM00382">
    <property type="entry name" value="AAA"/>
    <property type="match status" value="1"/>
</dbReference>
<dbReference type="AlphaFoldDB" id="M2BTX2"/>
<keyword evidence="4" id="KW-0067">ATP-binding</keyword>
<accession>M2BTX2</accession>
<feature type="domain" description="ABC transporter" evidence="8">
    <location>
        <begin position="345"/>
        <end position="584"/>
    </location>
</feature>
<dbReference type="SUPFAM" id="SSF90123">
    <property type="entry name" value="ABC transporter transmembrane region"/>
    <property type="match status" value="1"/>
</dbReference>
<dbReference type="RefSeq" id="WP_002687793.1">
    <property type="nucleotide sequence ID" value="NZ_CM001794.1"/>
</dbReference>
<dbReference type="GO" id="GO:0016887">
    <property type="term" value="F:ATP hydrolysis activity"/>
    <property type="evidence" value="ECO:0007669"/>
    <property type="project" value="InterPro"/>
</dbReference>
<sequence>MKKRGILRNWGYLLKNIAETDKLLFLLIFACVPIAILMPYLQAFLPRAVIEGLQNKTELQSYLLKILLIAMALAVTVLLEQTVKWLLEMKGQDQRGRFSKELRKHAIKVDYEKMAAVSFAQSFDLSIEAIAGDIAITGQSANITANFLTSLLGIIAFAPLIINIQPILILIIFISFLTNYFYGIFLTNYDEKITEQNKGVNRKLHYIAYKSINYKYAKDIRLYKMSDWFFKSYQTYNNERRRWERKLSGKRFLGDLIAGLFVFIRDGLAYFYLITQIFTGKIGIAQFVFLFPIITSFSDWLISLSTQITELRTGSLKLDYLRNFFDTCNDNRKSKGAPLPVSFNIELKNVSYKYPESDKLILKDINLNIKQNEKIAIVGVNGAGKTTLINLIMNLFFPTQGDVFIGGKNTKDYSQDELLPIFGAVFQETFIPPETIKNIICASSDSHDETKFQKAVKDSGFEKTILELPQKENTYLVKSTRKEAVDLSGGQKQRLMLARVLYRDAPILILDEPTAALDPIAESEIYEHYNKMTQNKTSIFISHRLASTRFCDRIILIEDGKIIEEGTHESLMAKGSKYAEMFNIQSTYYTEKR</sequence>
<protein>
    <recommendedName>
        <fullName evidence="11">ABC transporter domain-containing protein</fullName>
    </recommendedName>
</protein>
<dbReference type="InterPro" id="IPR011527">
    <property type="entry name" value="ABC1_TM_dom"/>
</dbReference>
<feature type="domain" description="ABC transmembrane type-1" evidence="9">
    <location>
        <begin position="135"/>
        <end position="313"/>
    </location>
</feature>
<gene>
    <name evidence="10" type="ORF">HMPREF9725_00764</name>
</gene>
<dbReference type="PROSITE" id="PS50929">
    <property type="entry name" value="ABC_TM1F"/>
    <property type="match status" value="1"/>
</dbReference>
<dbReference type="GO" id="GO:0005886">
    <property type="term" value="C:plasma membrane"/>
    <property type="evidence" value="ECO:0007669"/>
    <property type="project" value="UniProtKB-SubCell"/>
</dbReference>
<evidence type="ECO:0000256" key="4">
    <source>
        <dbReference type="ARBA" id="ARBA00022840"/>
    </source>
</evidence>